<evidence type="ECO:0000313" key="6">
    <source>
        <dbReference type="EMBL" id="EDV97926.1"/>
    </source>
</evidence>
<dbReference type="GO" id="GO:0007143">
    <property type="term" value="P:female meiotic nuclear division"/>
    <property type="evidence" value="ECO:0007669"/>
    <property type="project" value="EnsemblMetazoa"/>
</dbReference>
<evidence type="ECO:0000259" key="5">
    <source>
        <dbReference type="PROSITE" id="PS50192"/>
    </source>
</evidence>
<dbReference type="GO" id="GO:0048278">
    <property type="term" value="P:vesicle docking"/>
    <property type="evidence" value="ECO:0007669"/>
    <property type="project" value="TreeGrafter"/>
</dbReference>
<dbReference type="GO" id="GO:0005484">
    <property type="term" value="F:SNAP receptor activity"/>
    <property type="evidence" value="ECO:0007669"/>
    <property type="project" value="TreeGrafter"/>
</dbReference>
<dbReference type="InterPro" id="IPR045242">
    <property type="entry name" value="Syntaxin"/>
</dbReference>
<dbReference type="GO" id="GO:0000278">
    <property type="term" value="P:mitotic cell cycle"/>
    <property type="evidence" value="ECO:0007669"/>
    <property type="project" value="EnsemblMetazoa"/>
</dbReference>
<dbReference type="PROSITE" id="PS50192">
    <property type="entry name" value="T_SNARE"/>
    <property type="match status" value="1"/>
</dbReference>
<dbReference type="STRING" id="7222.B4J0S1"/>
<comment type="similarity">
    <text evidence="1">Belongs to the syntaxin family.</text>
</comment>
<dbReference type="GO" id="GO:0006886">
    <property type="term" value="P:intracellular protein transport"/>
    <property type="evidence" value="ECO:0007669"/>
    <property type="project" value="TreeGrafter"/>
</dbReference>
<dbReference type="KEGG" id="dgr:6557655"/>
<dbReference type="AlphaFoldDB" id="B4J0S1"/>
<dbReference type="Gene3D" id="1.20.5.110">
    <property type="match status" value="1"/>
</dbReference>
<evidence type="ECO:0000256" key="2">
    <source>
        <dbReference type="ARBA" id="ARBA00022775"/>
    </source>
</evidence>
<dbReference type="FunCoup" id="B4J0S1">
    <property type="interactions" value="303"/>
</dbReference>
<dbReference type="Proteomes" id="UP000001070">
    <property type="component" value="Unassembled WGS sequence"/>
</dbReference>
<dbReference type="SMART" id="SM00397">
    <property type="entry name" value="t_SNARE"/>
    <property type="match status" value="1"/>
</dbReference>
<dbReference type="InterPro" id="IPR000727">
    <property type="entry name" value="T_SNARE_dom"/>
</dbReference>
<keyword evidence="4" id="KW-0472">Membrane</keyword>
<dbReference type="eggNOG" id="KOG0811">
    <property type="taxonomic scope" value="Eukaryota"/>
</dbReference>
<dbReference type="Pfam" id="PF05739">
    <property type="entry name" value="SNARE"/>
    <property type="match status" value="1"/>
</dbReference>
<accession>B4J0S1</accession>
<dbReference type="GO" id="GO:0006836">
    <property type="term" value="P:neurotransmitter transport"/>
    <property type="evidence" value="ECO:0007669"/>
    <property type="project" value="UniProtKB-KW"/>
</dbReference>
<feature type="region of interest" description="Disordered" evidence="3">
    <location>
        <begin position="1"/>
        <end position="23"/>
    </location>
</feature>
<dbReference type="Gene3D" id="1.20.58.70">
    <property type="match status" value="1"/>
</dbReference>
<dbReference type="GO" id="GO:0012505">
    <property type="term" value="C:endomembrane system"/>
    <property type="evidence" value="ECO:0007669"/>
    <property type="project" value="TreeGrafter"/>
</dbReference>
<dbReference type="PANTHER" id="PTHR19957:SF38">
    <property type="entry name" value="LD27581P"/>
    <property type="match status" value="1"/>
</dbReference>
<dbReference type="SMR" id="B4J0S1"/>
<keyword evidence="4" id="KW-1133">Transmembrane helix</keyword>
<dbReference type="HOGENOM" id="CLU_059257_1_0_1"/>
<dbReference type="GO" id="GO:0007140">
    <property type="term" value="P:male meiotic nuclear division"/>
    <property type="evidence" value="ECO:0007669"/>
    <property type="project" value="EnsemblMetazoa"/>
</dbReference>
<organism evidence="7">
    <name type="scientific">Drosophila grimshawi</name>
    <name type="common">Hawaiian fruit fly</name>
    <name type="synonym">Idiomyia grimshawi</name>
    <dbReference type="NCBI Taxonomy" id="7222"/>
    <lineage>
        <taxon>Eukaryota</taxon>
        <taxon>Metazoa</taxon>
        <taxon>Ecdysozoa</taxon>
        <taxon>Arthropoda</taxon>
        <taxon>Hexapoda</taxon>
        <taxon>Insecta</taxon>
        <taxon>Pterygota</taxon>
        <taxon>Neoptera</taxon>
        <taxon>Endopterygota</taxon>
        <taxon>Diptera</taxon>
        <taxon>Brachycera</taxon>
        <taxon>Muscomorpha</taxon>
        <taxon>Ephydroidea</taxon>
        <taxon>Drosophilidae</taxon>
        <taxon>Drosophila</taxon>
        <taxon>Hawaiian Drosophila</taxon>
    </lineage>
</organism>
<gene>
    <name evidence="6" type="primary">Dgri\GH17144</name>
    <name evidence="6" type="ORF">Dgri_GH17144</name>
</gene>
<name>B4J0S1_DROGR</name>
<dbReference type="EMBL" id="CH916366">
    <property type="protein sequence ID" value="EDV97926.1"/>
    <property type="molecule type" value="Genomic_DNA"/>
</dbReference>
<dbReference type="InParanoid" id="B4J0S1"/>
<sequence length="280" mass="30863">MSQALNNPTGGGSSHRDYGATSSATPEVSFAAASNSGNSGFSPTEFVSLSEDIGHNITAINSSTKQLEKQLKMIGTPKDLNALREKIHSINKKTNTRVQATSSDLQRLQAVVRHGDRQQKLQLDKLTHEFQNVVEKYSTQQKRISLATRRSYQAAAAEQESEIGARSQLLQEQREEQAGLERQHDMLVERQRQVEQIEADIIDVNVIMNKLSNLVTEQGAVVGTIEETIEHTTVNVEEGRSELEKAAASRYSHRRKILILLVIAVIIGLVVTGIIVGKLS</sequence>
<dbReference type="SUPFAM" id="SSF47661">
    <property type="entry name" value="t-snare proteins"/>
    <property type="match status" value="1"/>
</dbReference>
<keyword evidence="7" id="KW-1185">Reference proteome</keyword>
<dbReference type="InterPro" id="IPR010989">
    <property type="entry name" value="SNARE"/>
</dbReference>
<dbReference type="OrthoDB" id="75754at2759"/>
<dbReference type="OMA" id="RNQPVHQ"/>
<evidence type="ECO:0000256" key="1">
    <source>
        <dbReference type="ARBA" id="ARBA00009063"/>
    </source>
</evidence>
<evidence type="ECO:0000256" key="3">
    <source>
        <dbReference type="SAM" id="MobiDB-lite"/>
    </source>
</evidence>
<dbReference type="SMART" id="SM00503">
    <property type="entry name" value="SynN"/>
    <property type="match status" value="1"/>
</dbReference>
<reference evidence="6 7" key="1">
    <citation type="journal article" date="2007" name="Nature">
        <title>Evolution of genes and genomes on the Drosophila phylogeny.</title>
        <authorList>
            <consortium name="Drosophila 12 Genomes Consortium"/>
            <person name="Clark A.G."/>
            <person name="Eisen M.B."/>
            <person name="Smith D.R."/>
            <person name="Bergman C.M."/>
            <person name="Oliver B."/>
            <person name="Markow T.A."/>
            <person name="Kaufman T.C."/>
            <person name="Kellis M."/>
            <person name="Gelbart W."/>
            <person name="Iyer V.N."/>
            <person name="Pollard D.A."/>
            <person name="Sackton T.B."/>
            <person name="Larracuente A.M."/>
            <person name="Singh N.D."/>
            <person name="Abad J.P."/>
            <person name="Abt D.N."/>
            <person name="Adryan B."/>
            <person name="Aguade M."/>
            <person name="Akashi H."/>
            <person name="Anderson W.W."/>
            <person name="Aquadro C.F."/>
            <person name="Ardell D.H."/>
            <person name="Arguello R."/>
            <person name="Artieri C.G."/>
            <person name="Barbash D.A."/>
            <person name="Barker D."/>
            <person name="Barsanti P."/>
            <person name="Batterham P."/>
            <person name="Batzoglou S."/>
            <person name="Begun D."/>
            <person name="Bhutkar A."/>
            <person name="Blanco E."/>
            <person name="Bosak S.A."/>
            <person name="Bradley R.K."/>
            <person name="Brand A.D."/>
            <person name="Brent M.R."/>
            <person name="Brooks A.N."/>
            <person name="Brown R.H."/>
            <person name="Butlin R.K."/>
            <person name="Caggese C."/>
            <person name="Calvi B.R."/>
            <person name="Bernardo de Carvalho A."/>
            <person name="Caspi A."/>
            <person name="Castrezana S."/>
            <person name="Celniker S.E."/>
            <person name="Chang J.L."/>
            <person name="Chapple C."/>
            <person name="Chatterji S."/>
            <person name="Chinwalla A."/>
            <person name="Civetta A."/>
            <person name="Clifton S.W."/>
            <person name="Comeron J.M."/>
            <person name="Costello J.C."/>
            <person name="Coyne J.A."/>
            <person name="Daub J."/>
            <person name="David R.G."/>
            <person name="Delcher A.L."/>
            <person name="Delehaunty K."/>
            <person name="Do C.B."/>
            <person name="Ebling H."/>
            <person name="Edwards K."/>
            <person name="Eickbush T."/>
            <person name="Evans J.D."/>
            <person name="Filipski A."/>
            <person name="Findeiss S."/>
            <person name="Freyhult E."/>
            <person name="Fulton L."/>
            <person name="Fulton R."/>
            <person name="Garcia A.C."/>
            <person name="Gardiner A."/>
            <person name="Garfield D.A."/>
            <person name="Garvin B.E."/>
            <person name="Gibson G."/>
            <person name="Gilbert D."/>
            <person name="Gnerre S."/>
            <person name="Godfrey J."/>
            <person name="Good R."/>
            <person name="Gotea V."/>
            <person name="Gravely B."/>
            <person name="Greenberg A.J."/>
            <person name="Griffiths-Jones S."/>
            <person name="Gross S."/>
            <person name="Guigo R."/>
            <person name="Gustafson E.A."/>
            <person name="Haerty W."/>
            <person name="Hahn M.W."/>
            <person name="Halligan D.L."/>
            <person name="Halpern A.L."/>
            <person name="Halter G.M."/>
            <person name="Han M.V."/>
            <person name="Heger A."/>
            <person name="Hillier L."/>
            <person name="Hinrichs A.S."/>
            <person name="Holmes I."/>
            <person name="Hoskins R.A."/>
            <person name="Hubisz M.J."/>
            <person name="Hultmark D."/>
            <person name="Huntley M.A."/>
            <person name="Jaffe D.B."/>
            <person name="Jagadeeshan S."/>
            <person name="Jeck W.R."/>
            <person name="Johnson J."/>
            <person name="Jones C.D."/>
            <person name="Jordan W.C."/>
            <person name="Karpen G.H."/>
            <person name="Kataoka E."/>
            <person name="Keightley P.D."/>
            <person name="Kheradpour P."/>
            <person name="Kirkness E.F."/>
            <person name="Koerich L.B."/>
            <person name="Kristiansen K."/>
            <person name="Kudrna D."/>
            <person name="Kulathinal R.J."/>
            <person name="Kumar S."/>
            <person name="Kwok R."/>
            <person name="Lander E."/>
            <person name="Langley C.H."/>
            <person name="Lapoint R."/>
            <person name="Lazzaro B.P."/>
            <person name="Lee S.J."/>
            <person name="Levesque L."/>
            <person name="Li R."/>
            <person name="Lin C.F."/>
            <person name="Lin M.F."/>
            <person name="Lindblad-Toh K."/>
            <person name="Llopart A."/>
            <person name="Long M."/>
            <person name="Low L."/>
            <person name="Lozovsky E."/>
            <person name="Lu J."/>
            <person name="Luo M."/>
            <person name="Machado C.A."/>
            <person name="Makalowski W."/>
            <person name="Marzo M."/>
            <person name="Matsuda M."/>
            <person name="Matzkin L."/>
            <person name="McAllister B."/>
            <person name="McBride C.S."/>
            <person name="McKernan B."/>
            <person name="McKernan K."/>
            <person name="Mendez-Lago M."/>
            <person name="Minx P."/>
            <person name="Mollenhauer M.U."/>
            <person name="Montooth K."/>
            <person name="Mount S.M."/>
            <person name="Mu X."/>
            <person name="Myers E."/>
            <person name="Negre B."/>
            <person name="Newfeld S."/>
            <person name="Nielsen R."/>
            <person name="Noor M.A."/>
            <person name="O'Grady P."/>
            <person name="Pachter L."/>
            <person name="Papaceit M."/>
            <person name="Parisi M.J."/>
            <person name="Parisi M."/>
            <person name="Parts L."/>
            <person name="Pedersen J.S."/>
            <person name="Pesole G."/>
            <person name="Phillippy A.M."/>
            <person name="Ponting C.P."/>
            <person name="Pop M."/>
            <person name="Porcelli D."/>
            <person name="Powell J.R."/>
            <person name="Prohaska S."/>
            <person name="Pruitt K."/>
            <person name="Puig M."/>
            <person name="Quesneville H."/>
            <person name="Ram K.R."/>
            <person name="Rand D."/>
            <person name="Rasmussen M.D."/>
            <person name="Reed L.K."/>
            <person name="Reenan R."/>
            <person name="Reily A."/>
            <person name="Remington K.A."/>
            <person name="Rieger T.T."/>
            <person name="Ritchie M.G."/>
            <person name="Robin C."/>
            <person name="Rogers Y.H."/>
            <person name="Rohde C."/>
            <person name="Rozas J."/>
            <person name="Rubenfield M.J."/>
            <person name="Ruiz A."/>
            <person name="Russo S."/>
            <person name="Salzberg S.L."/>
            <person name="Sanchez-Gracia A."/>
            <person name="Saranga D.J."/>
            <person name="Sato H."/>
            <person name="Schaeffer S.W."/>
            <person name="Schatz M.C."/>
            <person name="Schlenke T."/>
            <person name="Schwartz R."/>
            <person name="Segarra C."/>
            <person name="Singh R.S."/>
            <person name="Sirot L."/>
            <person name="Sirota M."/>
            <person name="Sisneros N.B."/>
            <person name="Smith C.D."/>
            <person name="Smith T.F."/>
            <person name="Spieth J."/>
            <person name="Stage D.E."/>
            <person name="Stark A."/>
            <person name="Stephan W."/>
            <person name="Strausberg R.L."/>
            <person name="Strempel S."/>
            <person name="Sturgill D."/>
            <person name="Sutton G."/>
            <person name="Sutton G.G."/>
            <person name="Tao W."/>
            <person name="Teichmann S."/>
            <person name="Tobari Y.N."/>
            <person name="Tomimura Y."/>
            <person name="Tsolas J.M."/>
            <person name="Valente V.L."/>
            <person name="Venter E."/>
            <person name="Venter J.C."/>
            <person name="Vicario S."/>
            <person name="Vieira F.G."/>
            <person name="Vilella A.J."/>
            <person name="Villasante A."/>
            <person name="Walenz B."/>
            <person name="Wang J."/>
            <person name="Wasserman M."/>
            <person name="Watts T."/>
            <person name="Wilson D."/>
            <person name="Wilson R.K."/>
            <person name="Wing R.A."/>
            <person name="Wolfner M.F."/>
            <person name="Wong A."/>
            <person name="Wong G.K."/>
            <person name="Wu C.I."/>
            <person name="Wu G."/>
            <person name="Yamamoto D."/>
            <person name="Yang H.P."/>
            <person name="Yang S.P."/>
            <person name="Yorke J.A."/>
            <person name="Yoshida K."/>
            <person name="Zdobnov E."/>
            <person name="Zhang P."/>
            <person name="Zhang Y."/>
            <person name="Zimin A.V."/>
            <person name="Baldwin J."/>
            <person name="Abdouelleil A."/>
            <person name="Abdulkadir J."/>
            <person name="Abebe A."/>
            <person name="Abera B."/>
            <person name="Abreu J."/>
            <person name="Acer S.C."/>
            <person name="Aftuck L."/>
            <person name="Alexander A."/>
            <person name="An P."/>
            <person name="Anderson E."/>
            <person name="Anderson S."/>
            <person name="Arachi H."/>
            <person name="Azer M."/>
            <person name="Bachantsang P."/>
            <person name="Barry A."/>
            <person name="Bayul T."/>
            <person name="Berlin A."/>
            <person name="Bessette D."/>
            <person name="Bloom T."/>
            <person name="Blye J."/>
            <person name="Boguslavskiy L."/>
            <person name="Bonnet C."/>
            <person name="Boukhgalter B."/>
            <person name="Bourzgui I."/>
            <person name="Brown A."/>
            <person name="Cahill P."/>
            <person name="Channer S."/>
            <person name="Cheshatsang Y."/>
            <person name="Chuda L."/>
            <person name="Citroen M."/>
            <person name="Collymore A."/>
            <person name="Cooke P."/>
            <person name="Costello M."/>
            <person name="D'Aco K."/>
            <person name="Daza R."/>
            <person name="De Haan G."/>
            <person name="DeGray S."/>
            <person name="DeMaso C."/>
            <person name="Dhargay N."/>
            <person name="Dooley K."/>
            <person name="Dooley E."/>
            <person name="Doricent M."/>
            <person name="Dorje P."/>
            <person name="Dorjee K."/>
            <person name="Dupes A."/>
            <person name="Elong R."/>
            <person name="Falk J."/>
            <person name="Farina A."/>
            <person name="Faro S."/>
            <person name="Ferguson D."/>
            <person name="Fisher S."/>
            <person name="Foley C.D."/>
            <person name="Franke A."/>
            <person name="Friedrich D."/>
            <person name="Gadbois L."/>
            <person name="Gearin G."/>
            <person name="Gearin C.R."/>
            <person name="Giannoukos G."/>
            <person name="Goode T."/>
            <person name="Graham J."/>
            <person name="Grandbois E."/>
            <person name="Grewal S."/>
            <person name="Gyaltsen K."/>
            <person name="Hafez N."/>
            <person name="Hagos B."/>
            <person name="Hall J."/>
            <person name="Henson C."/>
            <person name="Hollinger A."/>
            <person name="Honan T."/>
            <person name="Huard M.D."/>
            <person name="Hughes L."/>
            <person name="Hurhula B."/>
            <person name="Husby M.E."/>
            <person name="Kamat A."/>
            <person name="Kanga B."/>
            <person name="Kashin S."/>
            <person name="Khazanovich D."/>
            <person name="Kisner P."/>
            <person name="Lance K."/>
            <person name="Lara M."/>
            <person name="Lee W."/>
            <person name="Lennon N."/>
            <person name="Letendre F."/>
            <person name="LeVine R."/>
            <person name="Lipovsky A."/>
            <person name="Liu X."/>
            <person name="Liu J."/>
            <person name="Liu S."/>
            <person name="Lokyitsang T."/>
            <person name="Lokyitsang Y."/>
            <person name="Lubonja R."/>
            <person name="Lui A."/>
            <person name="MacDonald P."/>
            <person name="Magnisalis V."/>
            <person name="Maru K."/>
            <person name="Matthews C."/>
            <person name="McCusker W."/>
            <person name="McDonough S."/>
            <person name="Mehta T."/>
            <person name="Meldrim J."/>
            <person name="Meneus L."/>
            <person name="Mihai O."/>
            <person name="Mihalev A."/>
            <person name="Mihova T."/>
            <person name="Mittelman R."/>
            <person name="Mlenga V."/>
            <person name="Montmayeur A."/>
            <person name="Mulrain L."/>
            <person name="Navidi A."/>
            <person name="Naylor J."/>
            <person name="Negash T."/>
            <person name="Nguyen T."/>
            <person name="Nguyen N."/>
            <person name="Nicol R."/>
            <person name="Norbu C."/>
            <person name="Norbu N."/>
            <person name="Novod N."/>
            <person name="O'Neill B."/>
            <person name="Osman S."/>
            <person name="Markiewicz E."/>
            <person name="Oyono O.L."/>
            <person name="Patti C."/>
            <person name="Phunkhang P."/>
            <person name="Pierre F."/>
            <person name="Priest M."/>
            <person name="Raghuraman S."/>
            <person name="Rege F."/>
            <person name="Reyes R."/>
            <person name="Rise C."/>
            <person name="Rogov P."/>
            <person name="Ross K."/>
            <person name="Ryan E."/>
            <person name="Settipalli S."/>
            <person name="Shea T."/>
            <person name="Sherpa N."/>
            <person name="Shi L."/>
            <person name="Shih D."/>
            <person name="Sparrow T."/>
            <person name="Spaulding J."/>
            <person name="Stalker J."/>
            <person name="Stange-Thomann N."/>
            <person name="Stavropoulos S."/>
            <person name="Stone C."/>
            <person name="Strader C."/>
            <person name="Tesfaye S."/>
            <person name="Thomson T."/>
            <person name="Thoulutsang Y."/>
            <person name="Thoulutsang D."/>
            <person name="Topham K."/>
            <person name="Topping I."/>
            <person name="Tsamla T."/>
            <person name="Vassiliev H."/>
            <person name="Vo A."/>
            <person name="Wangchuk T."/>
            <person name="Wangdi T."/>
            <person name="Weiand M."/>
            <person name="Wilkinson J."/>
            <person name="Wilson A."/>
            <person name="Yadav S."/>
            <person name="Young G."/>
            <person name="Yu Q."/>
            <person name="Zembek L."/>
            <person name="Zhong D."/>
            <person name="Zimmer A."/>
            <person name="Zwirko Z."/>
            <person name="Jaffe D.B."/>
            <person name="Alvarez P."/>
            <person name="Brockman W."/>
            <person name="Butler J."/>
            <person name="Chin C."/>
            <person name="Gnerre S."/>
            <person name="Grabherr M."/>
            <person name="Kleber M."/>
            <person name="Mauceli E."/>
            <person name="MacCallum I."/>
        </authorList>
    </citation>
    <scope>NUCLEOTIDE SEQUENCE [LARGE SCALE GENOMIC DNA]</scope>
    <source>
        <strain evidence="7">Tucson 15287-2541.00</strain>
    </source>
</reference>
<keyword evidence="4" id="KW-0812">Transmembrane</keyword>
<keyword evidence="2" id="KW-0813">Transport</keyword>
<feature type="domain" description="T-SNARE coiled-coil homology" evidence="5">
    <location>
        <begin position="184"/>
        <end position="246"/>
    </location>
</feature>
<protein>
    <submittedName>
        <fullName evidence="6">GH17144</fullName>
    </submittedName>
</protein>
<dbReference type="PhylomeDB" id="B4J0S1"/>
<dbReference type="Pfam" id="PF14523">
    <property type="entry name" value="Syntaxin_2"/>
    <property type="match status" value="1"/>
</dbReference>
<dbReference type="GO" id="GO:0000149">
    <property type="term" value="F:SNARE binding"/>
    <property type="evidence" value="ECO:0007669"/>
    <property type="project" value="TreeGrafter"/>
</dbReference>
<keyword evidence="2" id="KW-0532">Neurotransmitter transport</keyword>
<feature type="transmembrane region" description="Helical" evidence="4">
    <location>
        <begin position="257"/>
        <end position="277"/>
    </location>
</feature>
<dbReference type="FunFam" id="1.20.58.70:FF:000044">
    <property type="entry name" value="GM25395"/>
    <property type="match status" value="1"/>
</dbReference>
<evidence type="ECO:0000256" key="4">
    <source>
        <dbReference type="SAM" id="Phobius"/>
    </source>
</evidence>
<proteinExistence type="inferred from homology"/>
<dbReference type="PANTHER" id="PTHR19957">
    <property type="entry name" value="SYNTAXIN"/>
    <property type="match status" value="1"/>
</dbReference>
<dbReference type="InterPro" id="IPR006011">
    <property type="entry name" value="Syntaxin_N"/>
</dbReference>
<dbReference type="GO" id="GO:0031201">
    <property type="term" value="C:SNARE complex"/>
    <property type="evidence" value="ECO:0007669"/>
    <property type="project" value="EnsemblMetazoa"/>
</dbReference>
<dbReference type="GO" id="GO:0160156">
    <property type="term" value="P:secretory granule-lysosome fusion"/>
    <property type="evidence" value="ECO:0007669"/>
    <property type="project" value="EnsemblMetazoa"/>
</dbReference>
<evidence type="ECO:0000313" key="7">
    <source>
        <dbReference type="Proteomes" id="UP000001070"/>
    </source>
</evidence>